<dbReference type="SUPFAM" id="SSF49879">
    <property type="entry name" value="SMAD/FHA domain"/>
    <property type="match status" value="1"/>
</dbReference>
<feature type="compositionally biased region" description="Gly residues" evidence="1">
    <location>
        <begin position="276"/>
        <end position="285"/>
    </location>
</feature>
<feature type="non-terminal residue" evidence="3">
    <location>
        <position position="494"/>
    </location>
</feature>
<dbReference type="GO" id="GO:0044545">
    <property type="term" value="C:NSL complex"/>
    <property type="evidence" value="ECO:0007669"/>
    <property type="project" value="TreeGrafter"/>
</dbReference>
<evidence type="ECO:0000259" key="2">
    <source>
        <dbReference type="PROSITE" id="PS50006"/>
    </source>
</evidence>
<dbReference type="GO" id="GO:0031011">
    <property type="term" value="C:Ino80 complex"/>
    <property type="evidence" value="ECO:0007669"/>
    <property type="project" value="InterPro"/>
</dbReference>
<dbReference type="SMART" id="SM00240">
    <property type="entry name" value="FHA"/>
    <property type="match status" value="1"/>
</dbReference>
<feature type="region of interest" description="Disordered" evidence="1">
    <location>
        <begin position="244"/>
        <end position="303"/>
    </location>
</feature>
<dbReference type="EMBL" id="CABIJS010000044">
    <property type="protein sequence ID" value="VUZ40812.1"/>
    <property type="molecule type" value="Genomic_DNA"/>
</dbReference>
<dbReference type="GO" id="GO:0002151">
    <property type="term" value="F:G-quadruplex RNA binding"/>
    <property type="evidence" value="ECO:0007669"/>
    <property type="project" value="InterPro"/>
</dbReference>
<dbReference type="Pfam" id="PF00498">
    <property type="entry name" value="FHA"/>
    <property type="match status" value="1"/>
</dbReference>
<dbReference type="PANTHER" id="PTHR13233:SF0">
    <property type="entry name" value="MICROSPHERULE PROTEIN 1"/>
    <property type="match status" value="1"/>
</dbReference>
<feature type="compositionally biased region" description="Basic and acidic residues" evidence="1">
    <location>
        <begin position="18"/>
        <end position="28"/>
    </location>
</feature>
<feature type="domain" description="FHA" evidence="2">
    <location>
        <begin position="369"/>
        <end position="425"/>
    </location>
</feature>
<dbReference type="GO" id="GO:0045944">
    <property type="term" value="P:positive regulation of transcription by RNA polymerase II"/>
    <property type="evidence" value="ECO:0007669"/>
    <property type="project" value="TreeGrafter"/>
</dbReference>
<evidence type="ECO:0000313" key="3">
    <source>
        <dbReference type="EMBL" id="VUZ40812.1"/>
    </source>
</evidence>
<feature type="region of interest" description="Disordered" evidence="1">
    <location>
        <begin position="1"/>
        <end position="28"/>
    </location>
</feature>
<protein>
    <recommendedName>
        <fullName evidence="2">FHA domain-containing protein</fullName>
    </recommendedName>
</protein>
<reference evidence="3 4" key="1">
    <citation type="submission" date="2019-07" db="EMBL/GenBank/DDBJ databases">
        <authorList>
            <person name="Jastrzebski P J."/>
            <person name="Paukszto L."/>
            <person name="Jastrzebski P J."/>
        </authorList>
    </citation>
    <scope>NUCLEOTIDE SEQUENCE [LARGE SCALE GENOMIC DNA]</scope>
    <source>
        <strain evidence="3 4">WMS-il1</strain>
    </source>
</reference>
<dbReference type="Proteomes" id="UP000321570">
    <property type="component" value="Unassembled WGS sequence"/>
</dbReference>
<dbReference type="InterPro" id="IPR025999">
    <property type="entry name" value="MCRS_N"/>
</dbReference>
<sequence>MAGGSSAVRKSQFRSKQRARDRVDRQIDPPWRPEDDYLLIHATLVTCNLAEVHACVKFTRPYTQTEVENRWRLLLFNPVVSKVSREAILHLPEHVKICLDTRIPFSNKEDAQLMTISYNDVFVEGASNKYGPFERLLVDFADVFYSTRTPFHLYAQWNRLRGAHLIPNENQSRDNDPGGGDPHSFSDTEFLIRETAARNMQTGIPHLTDASTISRRKRHLTTREDYQGFQACVAQDVADHLKKRQRSNSFSNPPGTGTGGVGGVNRTIPRSPTWSGFGGGAGGDIGDYTDSSTTAQDEVINESQRERYRKRRRLEARMIRVKEEARRWTALVESKVAGGQEVADHQPIYPTLAILTGNRSRFLIKHKSVTFGRVASNYTPDIDLSCEDEASRISRCHGRIILEDDGVFWLKNFSKHPIQVDNKIVLKDQRCELADKSNIFISHLYFRFDVEHAQLGMLSGVEDITTENELTSPMVEGSQEIKNMKVDGEEDRFM</sequence>
<gene>
    <name evidence="3" type="ORF">WMSIL1_LOCUS1970</name>
</gene>
<dbReference type="AlphaFoldDB" id="A0A564Y0L2"/>
<dbReference type="Pfam" id="PF13325">
    <property type="entry name" value="MCRS_N"/>
    <property type="match status" value="1"/>
</dbReference>
<evidence type="ECO:0000256" key="1">
    <source>
        <dbReference type="SAM" id="MobiDB-lite"/>
    </source>
</evidence>
<dbReference type="PANTHER" id="PTHR13233">
    <property type="entry name" value="MICROSPHERULE PROTEIN 1"/>
    <property type="match status" value="1"/>
</dbReference>
<dbReference type="InterPro" id="IPR000253">
    <property type="entry name" value="FHA_dom"/>
</dbReference>
<organism evidence="3 4">
    <name type="scientific">Hymenolepis diminuta</name>
    <name type="common">Rat tapeworm</name>
    <dbReference type="NCBI Taxonomy" id="6216"/>
    <lineage>
        <taxon>Eukaryota</taxon>
        <taxon>Metazoa</taxon>
        <taxon>Spiralia</taxon>
        <taxon>Lophotrochozoa</taxon>
        <taxon>Platyhelminthes</taxon>
        <taxon>Cestoda</taxon>
        <taxon>Eucestoda</taxon>
        <taxon>Cyclophyllidea</taxon>
        <taxon>Hymenolepididae</taxon>
        <taxon>Hymenolepis</taxon>
    </lineage>
</organism>
<dbReference type="Gene3D" id="2.60.200.20">
    <property type="match status" value="1"/>
</dbReference>
<evidence type="ECO:0000313" key="4">
    <source>
        <dbReference type="Proteomes" id="UP000321570"/>
    </source>
</evidence>
<dbReference type="GO" id="GO:0071339">
    <property type="term" value="C:MLL1 complex"/>
    <property type="evidence" value="ECO:0007669"/>
    <property type="project" value="InterPro"/>
</dbReference>
<dbReference type="InterPro" id="IPR008984">
    <property type="entry name" value="SMAD_FHA_dom_sf"/>
</dbReference>
<dbReference type="InterPro" id="IPR037912">
    <property type="entry name" value="MCRS1"/>
</dbReference>
<accession>A0A564Y0L2</accession>
<name>A0A564Y0L2_HYMDI</name>
<keyword evidence="4" id="KW-1185">Reference proteome</keyword>
<dbReference type="PROSITE" id="PS50006">
    <property type="entry name" value="FHA_DOMAIN"/>
    <property type="match status" value="1"/>
</dbReference>
<proteinExistence type="predicted"/>